<protein>
    <submittedName>
        <fullName evidence="2">Uncharacterized protein</fullName>
    </submittedName>
</protein>
<evidence type="ECO:0000313" key="3">
    <source>
        <dbReference type="Proteomes" id="UP000076632"/>
    </source>
</evidence>
<dbReference type="AlphaFoldDB" id="A0A165FG19"/>
<accession>A0A165FG19</accession>
<organism evidence="2 3">
    <name type="scientific">Xylona heveae (strain CBS 132557 / TC161)</name>
    <dbReference type="NCBI Taxonomy" id="1328760"/>
    <lineage>
        <taxon>Eukaryota</taxon>
        <taxon>Fungi</taxon>
        <taxon>Dikarya</taxon>
        <taxon>Ascomycota</taxon>
        <taxon>Pezizomycotina</taxon>
        <taxon>Xylonomycetes</taxon>
        <taxon>Xylonales</taxon>
        <taxon>Xylonaceae</taxon>
        <taxon>Xylona</taxon>
    </lineage>
</organism>
<dbReference type="RefSeq" id="XP_018186489.1">
    <property type="nucleotide sequence ID" value="XM_018333160.1"/>
</dbReference>
<dbReference type="Proteomes" id="UP000076632">
    <property type="component" value="Unassembled WGS sequence"/>
</dbReference>
<feature type="compositionally biased region" description="Basic and acidic residues" evidence="1">
    <location>
        <begin position="7"/>
        <end position="32"/>
    </location>
</feature>
<proteinExistence type="predicted"/>
<gene>
    <name evidence="2" type="ORF">L228DRAFT_249775</name>
</gene>
<feature type="region of interest" description="Disordered" evidence="1">
    <location>
        <begin position="1"/>
        <end position="32"/>
    </location>
</feature>
<dbReference type="GeneID" id="28898297"/>
<sequence length="57" mass="6932">MELPVRQFREENPVEMRNEKRPSVNEEPRPRGEWSLQLIRRSLTEPRLRANRSLMES</sequence>
<dbReference type="InParanoid" id="A0A165FG19"/>
<evidence type="ECO:0000313" key="2">
    <source>
        <dbReference type="EMBL" id="KZF20934.1"/>
    </source>
</evidence>
<dbReference type="EMBL" id="KV407462">
    <property type="protein sequence ID" value="KZF20934.1"/>
    <property type="molecule type" value="Genomic_DNA"/>
</dbReference>
<reference evidence="2 3" key="1">
    <citation type="journal article" date="2016" name="Fungal Biol.">
        <title>The genome of Xylona heveae provides a window into fungal endophytism.</title>
        <authorList>
            <person name="Gazis R."/>
            <person name="Kuo A."/>
            <person name="Riley R."/>
            <person name="LaButti K."/>
            <person name="Lipzen A."/>
            <person name="Lin J."/>
            <person name="Amirebrahimi M."/>
            <person name="Hesse C.N."/>
            <person name="Spatafora J.W."/>
            <person name="Henrissat B."/>
            <person name="Hainaut M."/>
            <person name="Grigoriev I.V."/>
            <person name="Hibbett D.S."/>
        </authorList>
    </citation>
    <scope>NUCLEOTIDE SEQUENCE [LARGE SCALE GENOMIC DNA]</scope>
    <source>
        <strain evidence="2 3">TC161</strain>
    </source>
</reference>
<evidence type="ECO:0000256" key="1">
    <source>
        <dbReference type="SAM" id="MobiDB-lite"/>
    </source>
</evidence>
<name>A0A165FG19_XYLHT</name>
<keyword evidence="3" id="KW-1185">Reference proteome</keyword>